<name>A0A9Q3GF30_9BASI</name>
<organism evidence="1 2">
    <name type="scientific">Austropuccinia psidii MF-1</name>
    <dbReference type="NCBI Taxonomy" id="1389203"/>
    <lineage>
        <taxon>Eukaryota</taxon>
        <taxon>Fungi</taxon>
        <taxon>Dikarya</taxon>
        <taxon>Basidiomycota</taxon>
        <taxon>Pucciniomycotina</taxon>
        <taxon>Pucciniomycetes</taxon>
        <taxon>Pucciniales</taxon>
        <taxon>Sphaerophragmiaceae</taxon>
        <taxon>Austropuccinia</taxon>
    </lineage>
</organism>
<protein>
    <submittedName>
        <fullName evidence="1">Uncharacterized protein</fullName>
    </submittedName>
</protein>
<sequence>MLHPYTVHRSKCLCPGMEAITVEDKSDLSLCAPCSHPDVQSAQTCAKAGERAECTVHSSGVSISTLSHRQRHLQRTTSSGALTFSDEVLDQIGTSCTEPLGQ</sequence>
<proteinExistence type="predicted"/>
<dbReference type="AlphaFoldDB" id="A0A9Q3GF30"/>
<accession>A0A9Q3GF30</accession>
<evidence type="ECO:0000313" key="2">
    <source>
        <dbReference type="Proteomes" id="UP000765509"/>
    </source>
</evidence>
<dbReference type="Proteomes" id="UP000765509">
    <property type="component" value="Unassembled WGS sequence"/>
</dbReference>
<gene>
    <name evidence="1" type="ORF">O181_004501</name>
</gene>
<comment type="caution">
    <text evidence="1">The sequence shown here is derived from an EMBL/GenBank/DDBJ whole genome shotgun (WGS) entry which is preliminary data.</text>
</comment>
<keyword evidence="2" id="KW-1185">Reference proteome</keyword>
<evidence type="ECO:0000313" key="1">
    <source>
        <dbReference type="EMBL" id="MBW0464786.1"/>
    </source>
</evidence>
<dbReference type="EMBL" id="AVOT02000877">
    <property type="protein sequence ID" value="MBW0464786.1"/>
    <property type="molecule type" value="Genomic_DNA"/>
</dbReference>
<reference evidence="1" key="1">
    <citation type="submission" date="2021-03" db="EMBL/GenBank/DDBJ databases">
        <title>Draft genome sequence of rust myrtle Austropuccinia psidii MF-1, a brazilian biotype.</title>
        <authorList>
            <person name="Quecine M.C."/>
            <person name="Pachon D.M.R."/>
            <person name="Bonatelli M.L."/>
            <person name="Correr F.H."/>
            <person name="Franceschini L.M."/>
            <person name="Leite T.F."/>
            <person name="Margarido G.R.A."/>
            <person name="Almeida C.A."/>
            <person name="Ferrarezi J.A."/>
            <person name="Labate C.A."/>
        </authorList>
    </citation>
    <scope>NUCLEOTIDE SEQUENCE</scope>
    <source>
        <strain evidence="1">MF-1</strain>
    </source>
</reference>